<dbReference type="STRING" id="264951.A0A443HMC7"/>
<proteinExistence type="predicted"/>
<protein>
    <submittedName>
        <fullName evidence="2">Uncharacterized protein</fullName>
    </submittedName>
</protein>
<keyword evidence="1" id="KW-1133">Transmembrane helix</keyword>
<sequence length="230" mass="25464">MAALSASDATPQRPRVLLLSIDSQPWFDEMYSYLVDKLFQHATIQRASNSDAAVRYLSANHPHAILATDPGLTDPSNSRALDSVLTYVRSGGVLIFCCLFSSFINAPTFNRFMRTKLNFPWAFGDYHRTTVYLNQRAVLSSATNRYLAKERLPQSYSQKAVHLKNVDNAVALYLPGRDSVVESHVFLPEPVNREQTPVAFQNLGQGCVGYIGDVNGEEGSDQVILAMCGV</sequence>
<dbReference type="AlphaFoldDB" id="A0A443HMC7"/>
<dbReference type="GeneID" id="39603290"/>
<reference evidence="2 3" key="1">
    <citation type="journal article" date="2018" name="Front. Microbiol.">
        <title>Genomic and genetic insights into a cosmopolitan fungus, Paecilomyces variotii (Eurotiales).</title>
        <authorList>
            <person name="Urquhart A.S."/>
            <person name="Mondo S.J."/>
            <person name="Makela M.R."/>
            <person name="Hane J.K."/>
            <person name="Wiebenga A."/>
            <person name="He G."/>
            <person name="Mihaltcheva S."/>
            <person name="Pangilinan J."/>
            <person name="Lipzen A."/>
            <person name="Barry K."/>
            <person name="de Vries R.P."/>
            <person name="Grigoriev I.V."/>
            <person name="Idnurm A."/>
        </authorList>
    </citation>
    <scope>NUCLEOTIDE SEQUENCE [LARGE SCALE GENOMIC DNA]</scope>
    <source>
        <strain evidence="2 3">CBS 101075</strain>
    </source>
</reference>
<dbReference type="EMBL" id="RCNU01000011">
    <property type="protein sequence ID" value="RWQ92969.1"/>
    <property type="molecule type" value="Genomic_DNA"/>
</dbReference>
<dbReference type="Proteomes" id="UP000283841">
    <property type="component" value="Unassembled WGS sequence"/>
</dbReference>
<organism evidence="2 3">
    <name type="scientific">Byssochlamys spectabilis</name>
    <name type="common">Paecilomyces variotii</name>
    <dbReference type="NCBI Taxonomy" id="264951"/>
    <lineage>
        <taxon>Eukaryota</taxon>
        <taxon>Fungi</taxon>
        <taxon>Dikarya</taxon>
        <taxon>Ascomycota</taxon>
        <taxon>Pezizomycotina</taxon>
        <taxon>Eurotiomycetes</taxon>
        <taxon>Eurotiomycetidae</taxon>
        <taxon>Eurotiales</taxon>
        <taxon>Thermoascaceae</taxon>
        <taxon>Paecilomyces</taxon>
    </lineage>
</organism>
<keyword evidence="1" id="KW-0472">Membrane</keyword>
<evidence type="ECO:0000256" key="1">
    <source>
        <dbReference type="SAM" id="Phobius"/>
    </source>
</evidence>
<evidence type="ECO:0000313" key="3">
    <source>
        <dbReference type="Proteomes" id="UP000283841"/>
    </source>
</evidence>
<gene>
    <name evidence="2" type="ORF">C8Q69DRAFT_76406</name>
</gene>
<dbReference type="RefSeq" id="XP_028482614.1">
    <property type="nucleotide sequence ID" value="XM_028634013.1"/>
</dbReference>
<evidence type="ECO:0000313" key="2">
    <source>
        <dbReference type="EMBL" id="RWQ92969.1"/>
    </source>
</evidence>
<dbReference type="VEuPathDB" id="FungiDB:C8Q69DRAFT_76406"/>
<keyword evidence="1" id="KW-0812">Transmembrane</keyword>
<accession>A0A443HMC7</accession>
<name>A0A443HMC7_BYSSP</name>
<keyword evidence="3" id="KW-1185">Reference proteome</keyword>
<comment type="caution">
    <text evidence="2">The sequence shown here is derived from an EMBL/GenBank/DDBJ whole genome shotgun (WGS) entry which is preliminary data.</text>
</comment>
<feature type="transmembrane region" description="Helical" evidence="1">
    <location>
        <begin position="84"/>
        <end position="106"/>
    </location>
</feature>